<sequence length="358" mass="41201">MKNFSRHLPGFVLLVIAYCTYTRSSLVAGLLNNPDLLLQVALGTLLFYGNVYGLFPWVGKVVGWRPKTIWIALGAEWLVMLVLIALVSHYSGALEIRIRSLRGLVFQVTNVFAVLFPLVLCLLYSVRHYTMHKMEVDRQRVLSNVAELEKRLAVLQHKWAHMHLPEHFLLNALALLRELSLTGSSRLGEAYDLLLDVLYYCLATRNKKTVSVKKELKMTKKIIRITDLRFNGLVRLDILMHGPLRRSRIVPMGILTLVENIFAHGDFLKEKAELHVDYRYPYLFITTRNRPNNSLRRKHTGFGLSNLRQRLEYTFSESFLLEYARVDGWCVVSLLISMDGQRPDLPPLSTFDPAETFT</sequence>
<gene>
    <name evidence="4" type="ORF">GCM10011386_33200</name>
</gene>
<dbReference type="EMBL" id="BMIK01000013">
    <property type="protein sequence ID" value="GGC38461.1"/>
    <property type="molecule type" value="Genomic_DNA"/>
</dbReference>
<proteinExistence type="predicted"/>
<protein>
    <recommendedName>
        <fullName evidence="3">Signal transduction histidine kinase internal region domain-containing protein</fullName>
    </recommendedName>
</protein>
<comment type="caution">
    <text evidence="4">The sequence shown here is derived from an EMBL/GenBank/DDBJ whole genome shotgun (WGS) entry which is preliminary data.</text>
</comment>
<evidence type="ECO:0000313" key="4">
    <source>
        <dbReference type="EMBL" id="GGC38461.1"/>
    </source>
</evidence>
<organism evidence="4 5">
    <name type="scientific">Parapedobacter defluvii</name>
    <dbReference type="NCBI Taxonomy" id="2045106"/>
    <lineage>
        <taxon>Bacteria</taxon>
        <taxon>Pseudomonadati</taxon>
        <taxon>Bacteroidota</taxon>
        <taxon>Sphingobacteriia</taxon>
        <taxon>Sphingobacteriales</taxon>
        <taxon>Sphingobacteriaceae</taxon>
        <taxon>Parapedobacter</taxon>
    </lineage>
</organism>
<feature type="coiled-coil region" evidence="1">
    <location>
        <begin position="131"/>
        <end position="158"/>
    </location>
</feature>
<feature type="transmembrane region" description="Helical" evidence="2">
    <location>
        <begin position="104"/>
        <end position="124"/>
    </location>
</feature>
<feature type="domain" description="Signal transduction histidine kinase internal region" evidence="3">
    <location>
        <begin position="160"/>
        <end position="231"/>
    </location>
</feature>
<evidence type="ECO:0000256" key="2">
    <source>
        <dbReference type="SAM" id="Phobius"/>
    </source>
</evidence>
<accession>A0ABQ1MCB0</accession>
<dbReference type="InterPro" id="IPR010559">
    <property type="entry name" value="Sig_transdc_His_kin_internal"/>
</dbReference>
<dbReference type="InterPro" id="IPR050640">
    <property type="entry name" value="Bact_2-comp_sensor_kinase"/>
</dbReference>
<dbReference type="RefSeq" id="WP_188752580.1">
    <property type="nucleotide sequence ID" value="NZ_BMIK01000013.1"/>
</dbReference>
<keyword evidence="5" id="KW-1185">Reference proteome</keyword>
<dbReference type="Proteomes" id="UP000597338">
    <property type="component" value="Unassembled WGS sequence"/>
</dbReference>
<dbReference type="PANTHER" id="PTHR34220:SF7">
    <property type="entry name" value="SENSOR HISTIDINE KINASE YPDA"/>
    <property type="match status" value="1"/>
</dbReference>
<keyword evidence="2" id="KW-0812">Transmembrane</keyword>
<feature type="transmembrane region" description="Helical" evidence="2">
    <location>
        <begin position="70"/>
        <end position="92"/>
    </location>
</feature>
<evidence type="ECO:0000313" key="5">
    <source>
        <dbReference type="Proteomes" id="UP000597338"/>
    </source>
</evidence>
<dbReference type="PANTHER" id="PTHR34220">
    <property type="entry name" value="SENSOR HISTIDINE KINASE YPDA"/>
    <property type="match status" value="1"/>
</dbReference>
<keyword evidence="2" id="KW-1133">Transmembrane helix</keyword>
<evidence type="ECO:0000259" key="3">
    <source>
        <dbReference type="Pfam" id="PF06580"/>
    </source>
</evidence>
<keyword evidence="2" id="KW-0472">Membrane</keyword>
<keyword evidence="1" id="KW-0175">Coiled coil</keyword>
<evidence type="ECO:0000256" key="1">
    <source>
        <dbReference type="SAM" id="Coils"/>
    </source>
</evidence>
<feature type="transmembrane region" description="Helical" evidence="2">
    <location>
        <begin position="40"/>
        <end position="58"/>
    </location>
</feature>
<dbReference type="Pfam" id="PF06580">
    <property type="entry name" value="His_kinase"/>
    <property type="match status" value="1"/>
</dbReference>
<name>A0ABQ1MCB0_9SPHI</name>
<reference evidence="5" key="1">
    <citation type="journal article" date="2019" name="Int. J. Syst. Evol. Microbiol.">
        <title>The Global Catalogue of Microorganisms (GCM) 10K type strain sequencing project: providing services to taxonomists for standard genome sequencing and annotation.</title>
        <authorList>
            <consortium name="The Broad Institute Genomics Platform"/>
            <consortium name="The Broad Institute Genome Sequencing Center for Infectious Disease"/>
            <person name="Wu L."/>
            <person name="Ma J."/>
        </authorList>
    </citation>
    <scope>NUCLEOTIDE SEQUENCE [LARGE SCALE GENOMIC DNA]</scope>
    <source>
        <strain evidence="5">CGMCC 1.15342</strain>
    </source>
</reference>